<feature type="domain" description="Globin" evidence="1">
    <location>
        <begin position="147"/>
        <end position="363"/>
    </location>
</feature>
<keyword evidence="2" id="KW-1185">Reference proteome</keyword>
<accession>A0A6P3XV30</accession>
<sequence length="885" mass="103804">MAPYVTEVHLFYKLEYFQCSFQVTNETIKFNNKDKATVANERRKEKEDNTERSHKVQKSRYKPLYLFCDSLEKKFFLISLCAAPNEKNTNLYKRDYLILERYNWFYGPDQSDQVTISTTGIKSTVVEMEAGRQLLRIDGSPEFSLAIISSDTAFHFGNQTIVQQLMTKESHRTEQMSKIISDILRKAYQSFGTENYPTMLKDYYRSYMPSSQDSTLEGDKTFPRMLIHSLFLEEQVRLIMETFPGEEHGNILHSLRVFFLNPNIRLEYLGLTRAHDGFQDLATKRTSKISYSSKADMDVLDQAARKIQSFFKMALIKQYKYLHDSNHPQHMPIREELLKIPNLFDLSVTNQLLRNVIKRHSKLRDLYPCSKDFVHVLSFQEFNGTLENIKHDQWFPIARIIVNPRSSETVFAAFELLVDLPRFTLRVFSNQSQRDTTRLINRVTPGHYRYHPTGYTIFAYGWNGEQRFKEINWTIRIITMKGEPMFCQLSEQWAPSLEIRPPSLMVEELAAVYIPNARNYISRWILQTISRSIISLRLTTSYDMVEVGVRLTDEEGNVLINVDGGSTILVPLVILDQFTVNKNRREVKDRSAGVNEEFGNAIKENKLYYVEAFVRNNSWPLTDVEWTVVNRIKTKDTENLKIKMRHENKIPTKSNLATTKDTKRSVNDNQVLESPYWILQVVTNARDAIEICQDERREQEIALLKDSWRSKDPSQPERGRKLREAFLNTHTLIVEPVVPSEENEEESSTIETGDMAFCQSYEKQRRTLKPPKSYHLPALDLTKYMTRNGILTDYYIRMEIDYQILRDQQTVNIIESQKNYSHYLENLAELTDKQFRTYVKLFSKKEQNFWERRALVDHAYESRKVYIDTPTSSKAKIKEKDKATN</sequence>
<protein>
    <submittedName>
        <fullName evidence="3">Androglobin-like</fullName>
    </submittedName>
</protein>
<dbReference type="InterPro" id="IPR053033">
    <property type="entry name" value="Androglobin-like"/>
</dbReference>
<dbReference type="Pfam" id="PF22068">
    <property type="entry name" value="Androglobin_II"/>
    <property type="match status" value="1"/>
</dbReference>
<dbReference type="RefSeq" id="XP_014481753.1">
    <property type="nucleotide sequence ID" value="XM_014626267.1"/>
</dbReference>
<dbReference type="GeneID" id="106748070"/>
<proteinExistence type="predicted"/>
<dbReference type="PROSITE" id="PS52042">
    <property type="entry name" value="GLOBIN_CP_ADGB"/>
    <property type="match status" value="1"/>
</dbReference>
<dbReference type="AlphaFoldDB" id="A0A6P3XV30"/>
<dbReference type="OrthoDB" id="9374162at2759"/>
<dbReference type="KEGG" id="dqu:106748070"/>
<organism evidence="2 3">
    <name type="scientific">Dinoponera quadriceps</name>
    <name type="common">South American ant</name>
    <dbReference type="NCBI Taxonomy" id="609295"/>
    <lineage>
        <taxon>Eukaryota</taxon>
        <taxon>Metazoa</taxon>
        <taxon>Ecdysozoa</taxon>
        <taxon>Arthropoda</taxon>
        <taxon>Hexapoda</taxon>
        <taxon>Insecta</taxon>
        <taxon>Pterygota</taxon>
        <taxon>Neoptera</taxon>
        <taxon>Endopterygota</taxon>
        <taxon>Hymenoptera</taxon>
        <taxon>Apocrita</taxon>
        <taxon>Aculeata</taxon>
        <taxon>Formicoidea</taxon>
        <taxon>Formicidae</taxon>
        <taxon>Ponerinae</taxon>
        <taxon>Ponerini</taxon>
        <taxon>Dinoponera</taxon>
    </lineage>
</organism>
<gene>
    <name evidence="3" type="primary">LOC106748070</name>
</gene>
<dbReference type="Pfam" id="PF22069">
    <property type="entry name" value="Androglobin_IV"/>
    <property type="match status" value="1"/>
</dbReference>
<dbReference type="Proteomes" id="UP000515204">
    <property type="component" value="Unplaced"/>
</dbReference>
<name>A0A6P3XV30_DINQU</name>
<evidence type="ECO:0000259" key="1">
    <source>
        <dbReference type="PROSITE" id="PS52042"/>
    </source>
</evidence>
<dbReference type="InterPro" id="IPR054093">
    <property type="entry name" value="Androglobin_II"/>
</dbReference>
<dbReference type="PANTHER" id="PTHR46298:SF1">
    <property type="entry name" value="ANDROGLOBIN"/>
    <property type="match status" value="1"/>
</dbReference>
<dbReference type="InterPro" id="IPR057249">
    <property type="entry name" value="Globin_CP_ADGB"/>
</dbReference>
<reference evidence="3" key="1">
    <citation type="submission" date="2025-08" db="UniProtKB">
        <authorList>
            <consortium name="RefSeq"/>
        </authorList>
    </citation>
    <scope>IDENTIFICATION</scope>
</reference>
<dbReference type="PANTHER" id="PTHR46298">
    <property type="entry name" value="ANDROGLOBIN"/>
    <property type="match status" value="1"/>
</dbReference>
<evidence type="ECO:0000313" key="2">
    <source>
        <dbReference type="Proteomes" id="UP000515204"/>
    </source>
</evidence>
<dbReference type="InterPro" id="IPR054094">
    <property type="entry name" value="Androglobin_IV"/>
</dbReference>
<dbReference type="CDD" id="cd22307">
    <property type="entry name" value="Adgb_C_mid-like"/>
    <property type="match status" value="1"/>
</dbReference>
<evidence type="ECO:0000313" key="3">
    <source>
        <dbReference type="RefSeq" id="XP_014481753.1"/>
    </source>
</evidence>